<evidence type="ECO:0000313" key="1">
    <source>
        <dbReference type="EMBL" id="MFC4525822.1"/>
    </source>
</evidence>
<comment type="caution">
    <text evidence="1">The sequence shown here is derived from an EMBL/GenBank/DDBJ whole genome shotgun (WGS) entry which is preliminary data.</text>
</comment>
<reference evidence="2" key="1">
    <citation type="journal article" date="2019" name="Int. J. Syst. Evol. Microbiol.">
        <title>The Global Catalogue of Microorganisms (GCM) 10K type strain sequencing project: providing services to taxonomists for standard genome sequencing and annotation.</title>
        <authorList>
            <consortium name="The Broad Institute Genomics Platform"/>
            <consortium name="The Broad Institute Genome Sequencing Center for Infectious Disease"/>
            <person name="Wu L."/>
            <person name="Ma J."/>
        </authorList>
    </citation>
    <scope>NUCLEOTIDE SEQUENCE [LARGE SCALE GENOMIC DNA]</scope>
    <source>
        <strain evidence="2">CCM 4481</strain>
    </source>
</reference>
<dbReference type="EMBL" id="JBHSGA010000008">
    <property type="protein sequence ID" value="MFC4525822.1"/>
    <property type="molecule type" value="Genomic_DNA"/>
</dbReference>
<proteinExistence type="predicted"/>
<evidence type="ECO:0008006" key="3">
    <source>
        <dbReference type="Google" id="ProtNLM"/>
    </source>
</evidence>
<name>A0ABV9BZ96_9GAMM</name>
<dbReference type="RefSeq" id="WP_266150542.1">
    <property type="nucleotide sequence ID" value="NZ_CP064028.1"/>
</dbReference>
<organism evidence="1 2">
    <name type="scientific">Dyella halodurans</name>
    <dbReference type="NCBI Taxonomy" id="1920171"/>
    <lineage>
        <taxon>Bacteria</taxon>
        <taxon>Pseudomonadati</taxon>
        <taxon>Pseudomonadota</taxon>
        <taxon>Gammaproteobacteria</taxon>
        <taxon>Lysobacterales</taxon>
        <taxon>Rhodanobacteraceae</taxon>
        <taxon>Dyella</taxon>
    </lineage>
</organism>
<gene>
    <name evidence="1" type="ORF">ACFO5W_04160</name>
</gene>
<sequence>MHLELERVHLQSLKDFAKHYLMIVLSILTALGMEASIERSHHRSAASDASARIQAEIRANLAEIQKERSHDFARWQELGKIRDALVSDIKAHASDAAINEHFRAMTKDGFYLAFRWPVLRHEAWDVAVANQSAGWMDDDELRRYTAVYAAQNSTSATMTEDLPTVLNGPRMMDALADLQVGDVQPRELLYVVNQMATVAGEATGDLDSLIARINASMSGSIATPTKASQG</sequence>
<keyword evidence="2" id="KW-1185">Reference proteome</keyword>
<accession>A0ABV9BZ96</accession>
<dbReference type="Proteomes" id="UP001595961">
    <property type="component" value="Unassembled WGS sequence"/>
</dbReference>
<protein>
    <recommendedName>
        <fullName evidence="3">Chemotaxis methyl-accepting receptor HlyB-like 4HB MCP domain-containing protein</fullName>
    </recommendedName>
</protein>
<evidence type="ECO:0000313" key="2">
    <source>
        <dbReference type="Proteomes" id="UP001595961"/>
    </source>
</evidence>